<comment type="caution">
    <text evidence="1">The sequence shown here is derived from an EMBL/GenBank/DDBJ whole genome shotgun (WGS) entry which is preliminary data.</text>
</comment>
<organism evidence="1 2">
    <name type="scientific">Veronia nyctiphanis</name>
    <dbReference type="NCBI Taxonomy" id="1278244"/>
    <lineage>
        <taxon>Bacteria</taxon>
        <taxon>Pseudomonadati</taxon>
        <taxon>Pseudomonadota</taxon>
        <taxon>Gammaproteobacteria</taxon>
        <taxon>Vibrionales</taxon>
        <taxon>Vibrionaceae</taxon>
        <taxon>Veronia</taxon>
    </lineage>
</organism>
<keyword evidence="2" id="KW-1185">Reference proteome</keyword>
<reference evidence="1 2" key="1">
    <citation type="submission" date="2017-10" db="EMBL/GenBank/DDBJ databases">
        <title>Nyctiphanis sp. nov., isolated from the stomach of the euphausiid Nyctiphanes simplex (Hansen, 1911) in the Gulf of California.</title>
        <authorList>
            <person name="Gomez-Gil B."/>
            <person name="Aguilar-Mendez M."/>
            <person name="Lopez-Cortes A."/>
            <person name="Gomez-Gutierrez J."/>
            <person name="Roque A."/>
            <person name="Lang E."/>
            <person name="Gonzalez-Castillo A."/>
        </authorList>
    </citation>
    <scope>NUCLEOTIDE SEQUENCE [LARGE SCALE GENOMIC DNA]</scope>
    <source>
        <strain evidence="1 2">CAIM 600</strain>
    </source>
</reference>
<gene>
    <name evidence="1" type="ORF">CS022_13080</name>
</gene>
<dbReference type="Proteomes" id="UP000290287">
    <property type="component" value="Unassembled WGS sequence"/>
</dbReference>
<name>A0A4Q0YRQ2_9GAMM</name>
<evidence type="ECO:0000313" key="2">
    <source>
        <dbReference type="Proteomes" id="UP000290287"/>
    </source>
</evidence>
<evidence type="ECO:0000313" key="1">
    <source>
        <dbReference type="EMBL" id="RXJ72794.1"/>
    </source>
</evidence>
<sequence>MALRSITPINHIASNLNSQVMNKMLDQNNDRVGKIQQSNYEVERSKMAFNHMHARNSIVRSYIADTHENRLKHCQEMSNSHKRYL</sequence>
<proteinExistence type="predicted"/>
<protein>
    <submittedName>
        <fullName evidence="1">Uncharacterized protein</fullName>
    </submittedName>
</protein>
<dbReference type="EMBL" id="PEIB01000015">
    <property type="protein sequence ID" value="RXJ72794.1"/>
    <property type="molecule type" value="Genomic_DNA"/>
</dbReference>
<accession>A0A4Q0YRQ2</accession>
<dbReference type="AlphaFoldDB" id="A0A4Q0YRQ2"/>